<organism evidence="2 3">
    <name type="scientific">Cohnella silvisoli</name>
    <dbReference type="NCBI Taxonomy" id="2873699"/>
    <lineage>
        <taxon>Bacteria</taxon>
        <taxon>Bacillati</taxon>
        <taxon>Bacillota</taxon>
        <taxon>Bacilli</taxon>
        <taxon>Bacillales</taxon>
        <taxon>Paenibacillaceae</taxon>
        <taxon>Cohnella</taxon>
    </lineage>
</organism>
<dbReference type="Pfam" id="PF00293">
    <property type="entry name" value="NUDIX"/>
    <property type="match status" value="1"/>
</dbReference>
<dbReference type="SUPFAM" id="SSF55811">
    <property type="entry name" value="Nudix"/>
    <property type="match status" value="1"/>
</dbReference>
<protein>
    <submittedName>
        <fullName evidence="2">NUDIX domain-containing protein</fullName>
    </submittedName>
</protein>
<dbReference type="PROSITE" id="PS51462">
    <property type="entry name" value="NUDIX"/>
    <property type="match status" value="1"/>
</dbReference>
<comment type="caution">
    <text evidence="2">The sequence shown here is derived from an EMBL/GenBank/DDBJ whole genome shotgun (WGS) entry which is preliminary data.</text>
</comment>
<dbReference type="RefSeq" id="WP_232182340.1">
    <property type="nucleotide sequence ID" value="NZ_JAIOAP010000001.1"/>
</dbReference>
<dbReference type="EMBL" id="JASKHM010000001">
    <property type="protein sequence ID" value="MEQ4481145.1"/>
    <property type="molecule type" value="Genomic_DNA"/>
</dbReference>
<feature type="domain" description="Nudix hydrolase" evidence="1">
    <location>
        <begin position="28"/>
        <end position="181"/>
    </location>
</feature>
<accession>A0ABV1KM22</accession>
<gene>
    <name evidence="2" type="ORF">QJS35_01915</name>
</gene>
<reference evidence="2 3" key="1">
    <citation type="journal article" date="2023" name="Genome Announc.">
        <title>Pan-Genome Analyses of the Genus Cohnella and Proposal of the Novel Species Cohnella silvisoli sp. nov., Isolated from Forest Soil.</title>
        <authorList>
            <person name="Wang C."/>
            <person name="Mao L."/>
            <person name="Bao G."/>
            <person name="Zhu H."/>
        </authorList>
    </citation>
    <scope>NUCLEOTIDE SEQUENCE [LARGE SCALE GENOMIC DNA]</scope>
    <source>
        <strain evidence="2 3">NL03-T5-1</strain>
    </source>
</reference>
<proteinExistence type="predicted"/>
<dbReference type="Gene3D" id="3.90.79.10">
    <property type="entry name" value="Nucleoside Triphosphate Pyrophosphohydrolase"/>
    <property type="match status" value="1"/>
</dbReference>
<dbReference type="PANTHER" id="PTHR10885:SF20">
    <property type="entry name" value="NUDIX HYDROLASE DOMAIN-CONTAINING PROTEIN"/>
    <property type="match status" value="1"/>
</dbReference>
<evidence type="ECO:0000259" key="1">
    <source>
        <dbReference type="PROSITE" id="PS51462"/>
    </source>
</evidence>
<name>A0ABV1KM22_9BACL</name>
<dbReference type="CDD" id="cd04692">
    <property type="entry name" value="NUDIX_Hydrolase"/>
    <property type="match status" value="1"/>
</dbReference>
<dbReference type="Proteomes" id="UP001493487">
    <property type="component" value="Unassembled WGS sequence"/>
</dbReference>
<sequence>MAEFFDVYDERGNWTGTAERSEVHARGLWHHTVHCWLVRPDKGEVGDDINGSSGAKILFQQRSGNKDTNPGSFDITAAGHLEAGESPKDVVRELEEELGARVAFEQLVEFGIIREEESGEVGGVPYIDAEVSHVYGLVTSLSLMEFQLQEEEVSGLYEADADDMIALMEGKVKEVTVQGVQLREGELQAAETVITCSSFVSRDYGYYIAIFKFLRDLAVNP</sequence>
<evidence type="ECO:0000313" key="3">
    <source>
        <dbReference type="Proteomes" id="UP001493487"/>
    </source>
</evidence>
<keyword evidence="3" id="KW-1185">Reference proteome</keyword>
<dbReference type="PANTHER" id="PTHR10885">
    <property type="entry name" value="ISOPENTENYL-DIPHOSPHATE DELTA-ISOMERASE"/>
    <property type="match status" value="1"/>
</dbReference>
<dbReference type="InterPro" id="IPR000086">
    <property type="entry name" value="NUDIX_hydrolase_dom"/>
</dbReference>
<evidence type="ECO:0000313" key="2">
    <source>
        <dbReference type="EMBL" id="MEQ4481145.1"/>
    </source>
</evidence>
<dbReference type="InterPro" id="IPR015797">
    <property type="entry name" value="NUDIX_hydrolase-like_dom_sf"/>
</dbReference>